<evidence type="ECO:0000256" key="3">
    <source>
        <dbReference type="ARBA" id="ARBA00022694"/>
    </source>
</evidence>
<keyword evidence="4" id="KW-0548">Nucleotidyltransferase</keyword>
<dbReference type="Pfam" id="PF01743">
    <property type="entry name" value="PolyA_pol"/>
    <property type="match status" value="1"/>
</dbReference>
<keyword evidence="12" id="KW-1185">Reference proteome</keyword>
<dbReference type="GO" id="GO:0000049">
    <property type="term" value="F:tRNA binding"/>
    <property type="evidence" value="ECO:0007669"/>
    <property type="project" value="TreeGrafter"/>
</dbReference>
<keyword evidence="3" id="KW-0819">tRNA processing</keyword>
<protein>
    <submittedName>
        <fullName evidence="11">CCA tRNA nucleotidyltransferase</fullName>
    </submittedName>
</protein>
<sequence length="399" mass="43576">MAETFPTVLPAADWTRNEYLLSLAETLGPDNIRWVGGAVRDTLSGIVVKDVDAATPLLPDTVIGKCREAGIRTVPTGIEHGTVTAIFPGLPVEITTLRRDVATDGRRATVAFASDWREDAARRDFTINALYAHPHTLAISDYFGGLEDLAAERVRFIGDARQRIAEDHLRILRYFRFRARYGGWETADEETEAAIAEMAPTLKGLSRERIAMELLAILALPDPFATVCKMRELGVLSIILPEAGKREFGVLERLVKTERANDVAPSDIRRLAALLPPIPSVAESVAARLRLSKAQRARLSTAAARRPDDAARARGLAFEEGVEEATDRLLLEGASLAPLVDWDVPLFPLKGGEIIARGVAPGPGVARLMQTLKEEWIAAGFPEKGDVIAMLDRHLAKDD</sequence>
<evidence type="ECO:0000256" key="4">
    <source>
        <dbReference type="ARBA" id="ARBA00022695"/>
    </source>
</evidence>
<evidence type="ECO:0000256" key="5">
    <source>
        <dbReference type="ARBA" id="ARBA00022723"/>
    </source>
</evidence>
<proteinExistence type="inferred from homology"/>
<dbReference type="InterPro" id="IPR002646">
    <property type="entry name" value="PolA_pol_head_dom"/>
</dbReference>
<name>A0A844ZAH0_9SPHN</name>
<comment type="cofactor">
    <cofactor evidence="1">
        <name>Mg(2+)</name>
        <dbReference type="ChEBI" id="CHEBI:18420"/>
    </cofactor>
</comment>
<evidence type="ECO:0000259" key="10">
    <source>
        <dbReference type="Pfam" id="PF12627"/>
    </source>
</evidence>
<evidence type="ECO:0000313" key="12">
    <source>
        <dbReference type="Proteomes" id="UP000433104"/>
    </source>
</evidence>
<dbReference type="GO" id="GO:0000166">
    <property type="term" value="F:nucleotide binding"/>
    <property type="evidence" value="ECO:0007669"/>
    <property type="project" value="UniProtKB-KW"/>
</dbReference>
<keyword evidence="6" id="KW-0547">Nucleotide-binding</keyword>
<dbReference type="Gene3D" id="3.30.460.10">
    <property type="entry name" value="Beta Polymerase, domain 2"/>
    <property type="match status" value="1"/>
</dbReference>
<feature type="domain" description="Poly A polymerase head" evidence="9">
    <location>
        <begin position="33"/>
        <end position="155"/>
    </location>
</feature>
<comment type="caution">
    <text evidence="11">The sequence shown here is derived from an EMBL/GenBank/DDBJ whole genome shotgun (WGS) entry which is preliminary data.</text>
</comment>
<dbReference type="PANTHER" id="PTHR46173:SF1">
    <property type="entry name" value="CCA TRNA NUCLEOTIDYLTRANSFERASE 1, MITOCHONDRIAL"/>
    <property type="match status" value="1"/>
</dbReference>
<evidence type="ECO:0000313" key="11">
    <source>
        <dbReference type="EMBL" id="MXO84788.1"/>
    </source>
</evidence>
<accession>A0A844ZAH0</accession>
<dbReference type="OrthoDB" id="9805698at2"/>
<evidence type="ECO:0000256" key="8">
    <source>
        <dbReference type="RuleBase" id="RU003953"/>
    </source>
</evidence>
<gene>
    <name evidence="11" type="ORF">GRI38_01910</name>
</gene>
<dbReference type="RefSeq" id="WP_160681303.1">
    <property type="nucleotide sequence ID" value="NZ_WTYW01000001.1"/>
</dbReference>
<dbReference type="CDD" id="cd05398">
    <property type="entry name" value="NT_ClassII-CCAase"/>
    <property type="match status" value="1"/>
</dbReference>
<dbReference type="SUPFAM" id="SSF81301">
    <property type="entry name" value="Nucleotidyltransferase"/>
    <property type="match status" value="1"/>
</dbReference>
<keyword evidence="8" id="KW-0694">RNA-binding</keyword>
<evidence type="ECO:0000259" key="9">
    <source>
        <dbReference type="Pfam" id="PF01743"/>
    </source>
</evidence>
<dbReference type="GO" id="GO:0046872">
    <property type="term" value="F:metal ion binding"/>
    <property type="evidence" value="ECO:0007669"/>
    <property type="project" value="UniProtKB-KW"/>
</dbReference>
<organism evidence="11 12">
    <name type="scientific">Parapontixanthobacter aurantiacus</name>
    <dbReference type="NCBI Taxonomy" id="1463599"/>
    <lineage>
        <taxon>Bacteria</taxon>
        <taxon>Pseudomonadati</taxon>
        <taxon>Pseudomonadota</taxon>
        <taxon>Alphaproteobacteria</taxon>
        <taxon>Sphingomonadales</taxon>
        <taxon>Erythrobacteraceae</taxon>
        <taxon>Parapontixanthobacter</taxon>
    </lineage>
</organism>
<evidence type="ECO:0000256" key="2">
    <source>
        <dbReference type="ARBA" id="ARBA00022679"/>
    </source>
</evidence>
<dbReference type="Gene3D" id="1.10.3090.10">
    <property type="entry name" value="cca-adding enzyme, domain 2"/>
    <property type="match status" value="1"/>
</dbReference>
<keyword evidence="7" id="KW-0460">Magnesium</keyword>
<dbReference type="SUPFAM" id="SSF81891">
    <property type="entry name" value="Poly A polymerase C-terminal region-like"/>
    <property type="match status" value="1"/>
</dbReference>
<dbReference type="InterPro" id="IPR032828">
    <property type="entry name" value="PolyA_RNA-bd"/>
</dbReference>
<evidence type="ECO:0000256" key="1">
    <source>
        <dbReference type="ARBA" id="ARBA00001946"/>
    </source>
</evidence>
<dbReference type="Pfam" id="PF12627">
    <property type="entry name" value="PolyA_pol_RNAbd"/>
    <property type="match status" value="1"/>
</dbReference>
<dbReference type="AlphaFoldDB" id="A0A844ZAH0"/>
<dbReference type="PANTHER" id="PTHR46173">
    <property type="entry name" value="CCA TRNA NUCLEOTIDYLTRANSFERASE 1, MITOCHONDRIAL"/>
    <property type="match status" value="1"/>
</dbReference>
<dbReference type="InterPro" id="IPR050264">
    <property type="entry name" value="Bact_CCA-adding_enz_type3_sf"/>
</dbReference>
<dbReference type="EMBL" id="WTYW01000001">
    <property type="protein sequence ID" value="MXO84788.1"/>
    <property type="molecule type" value="Genomic_DNA"/>
</dbReference>
<dbReference type="InterPro" id="IPR043519">
    <property type="entry name" value="NT_sf"/>
</dbReference>
<reference evidence="11 12" key="1">
    <citation type="submission" date="2019-12" db="EMBL/GenBank/DDBJ databases">
        <title>Genomic-based taxomic classification of the family Erythrobacteraceae.</title>
        <authorList>
            <person name="Xu L."/>
        </authorList>
    </citation>
    <scope>NUCLEOTIDE SEQUENCE [LARGE SCALE GENOMIC DNA]</scope>
    <source>
        <strain evidence="11 12">MCCC 1A09962</strain>
    </source>
</reference>
<evidence type="ECO:0000256" key="7">
    <source>
        <dbReference type="ARBA" id="ARBA00022842"/>
    </source>
</evidence>
<keyword evidence="5" id="KW-0479">Metal-binding</keyword>
<comment type="similarity">
    <text evidence="8">Belongs to the tRNA nucleotidyltransferase/poly(A) polymerase family.</text>
</comment>
<evidence type="ECO:0000256" key="6">
    <source>
        <dbReference type="ARBA" id="ARBA00022741"/>
    </source>
</evidence>
<keyword evidence="2 8" id="KW-0808">Transferase</keyword>
<dbReference type="GO" id="GO:0016779">
    <property type="term" value="F:nucleotidyltransferase activity"/>
    <property type="evidence" value="ECO:0007669"/>
    <property type="project" value="UniProtKB-KW"/>
</dbReference>
<dbReference type="GO" id="GO:0008033">
    <property type="term" value="P:tRNA processing"/>
    <property type="evidence" value="ECO:0007669"/>
    <property type="project" value="UniProtKB-KW"/>
</dbReference>
<feature type="domain" description="tRNA nucleotidyltransferase/poly(A) polymerase RNA and SrmB- binding" evidence="10">
    <location>
        <begin position="188"/>
        <end position="243"/>
    </location>
</feature>
<dbReference type="Proteomes" id="UP000433104">
    <property type="component" value="Unassembled WGS sequence"/>
</dbReference>